<comment type="catalytic activity">
    <reaction evidence="15">
        <text>a 1,2-diacyl-sn-glycero-3-phospho-(1D-myo-inositol-3,4,5-trisphosphate) + H2O = a 1,2-diacyl-sn-glycero-3-phospho-(1D-myo-inositol-3,4-bisphosphate) + phosphate</text>
        <dbReference type="Rhea" id="RHEA:25528"/>
        <dbReference type="ChEBI" id="CHEBI:15377"/>
        <dbReference type="ChEBI" id="CHEBI:43474"/>
        <dbReference type="ChEBI" id="CHEBI:57658"/>
        <dbReference type="ChEBI" id="CHEBI:57836"/>
        <dbReference type="EC" id="3.1.3.86"/>
    </reaction>
    <physiologicalReaction direction="left-to-right" evidence="15">
        <dbReference type="Rhea" id="RHEA:25529"/>
    </physiologicalReaction>
</comment>
<dbReference type="Pfam" id="PF00017">
    <property type="entry name" value="SH2"/>
    <property type="match status" value="1"/>
</dbReference>
<dbReference type="Gene3D" id="3.60.10.10">
    <property type="entry name" value="Endonuclease/exonuclease/phosphatase"/>
    <property type="match status" value="1"/>
</dbReference>
<dbReference type="EC" id="3.1.3.86" evidence="6"/>
<name>A0A674I1C8_9SAUR</name>
<evidence type="ECO:0000256" key="10">
    <source>
        <dbReference type="ARBA" id="ARBA00022859"/>
    </source>
</evidence>
<keyword evidence="11 16" id="KW-0727">SH2 domain</keyword>
<protein>
    <recommendedName>
        <fullName evidence="6">phosphatidylinositol-3,4,5-trisphosphate 5-phosphatase</fullName>
        <ecNumber evidence="6">3.1.3.86</ecNumber>
    </recommendedName>
</protein>
<dbReference type="Ensembl" id="ENSTMTT00000001775.1">
    <property type="protein sequence ID" value="ENSTMTP00000001722.1"/>
    <property type="gene ID" value="ENSTMTG00000001370.1"/>
</dbReference>
<comment type="similarity">
    <text evidence="5">Belongs to the inositol 1,4,5-trisphosphate 5-phosphatase family.</text>
</comment>
<feature type="domain" description="SH2" evidence="18">
    <location>
        <begin position="6"/>
        <end position="102"/>
    </location>
</feature>
<keyword evidence="20" id="KW-1185">Reference proteome</keyword>
<dbReference type="GO" id="GO:0005856">
    <property type="term" value="C:cytoskeleton"/>
    <property type="evidence" value="ECO:0007669"/>
    <property type="project" value="UniProtKB-SubCell"/>
</dbReference>
<evidence type="ECO:0000313" key="20">
    <source>
        <dbReference type="Proteomes" id="UP000472274"/>
    </source>
</evidence>
<keyword evidence="9" id="KW-0378">Hydrolase</keyword>
<dbReference type="SMART" id="SM00252">
    <property type="entry name" value="SH2"/>
    <property type="match status" value="1"/>
</dbReference>
<dbReference type="GO" id="GO:0016020">
    <property type="term" value="C:membrane"/>
    <property type="evidence" value="ECO:0007669"/>
    <property type="project" value="UniProtKB-SubCell"/>
</dbReference>
<evidence type="ECO:0000313" key="19">
    <source>
        <dbReference type="Ensembl" id="ENSTMTP00000001722.1"/>
    </source>
</evidence>
<dbReference type="InterPro" id="IPR057509">
    <property type="entry name" value="C2_SHIP1-2_2nd"/>
</dbReference>
<dbReference type="GO" id="GO:0050776">
    <property type="term" value="P:regulation of immune response"/>
    <property type="evidence" value="ECO:0007669"/>
    <property type="project" value="TreeGrafter"/>
</dbReference>
<dbReference type="SMART" id="SM00128">
    <property type="entry name" value="IPPc"/>
    <property type="match status" value="1"/>
</dbReference>
<dbReference type="GO" id="GO:0005634">
    <property type="term" value="C:nucleus"/>
    <property type="evidence" value="ECO:0007669"/>
    <property type="project" value="UniProtKB-SubCell"/>
</dbReference>
<evidence type="ECO:0000256" key="5">
    <source>
        <dbReference type="ARBA" id="ARBA00008734"/>
    </source>
</evidence>
<evidence type="ECO:0000256" key="2">
    <source>
        <dbReference type="ARBA" id="ARBA00004170"/>
    </source>
</evidence>
<dbReference type="InterPro" id="IPR000300">
    <property type="entry name" value="IPPc"/>
</dbReference>
<dbReference type="GO" id="GO:0004445">
    <property type="term" value="F:inositol-polyphosphate 5-phosphatase activity"/>
    <property type="evidence" value="ECO:0007669"/>
    <property type="project" value="TreeGrafter"/>
</dbReference>
<dbReference type="InterPro" id="IPR036860">
    <property type="entry name" value="SH2_dom_sf"/>
</dbReference>
<dbReference type="SUPFAM" id="SSF56219">
    <property type="entry name" value="DNase I-like"/>
    <property type="match status" value="1"/>
</dbReference>
<dbReference type="GO" id="GO:0002376">
    <property type="term" value="P:immune system process"/>
    <property type="evidence" value="ECO:0007669"/>
    <property type="project" value="UniProtKB-KW"/>
</dbReference>
<organism evidence="19 20">
    <name type="scientific">Terrapene triunguis</name>
    <name type="common">Three-toed box turtle</name>
    <dbReference type="NCBI Taxonomy" id="2587831"/>
    <lineage>
        <taxon>Eukaryota</taxon>
        <taxon>Metazoa</taxon>
        <taxon>Chordata</taxon>
        <taxon>Craniata</taxon>
        <taxon>Vertebrata</taxon>
        <taxon>Euteleostomi</taxon>
        <taxon>Archelosauria</taxon>
        <taxon>Testudinata</taxon>
        <taxon>Testudines</taxon>
        <taxon>Cryptodira</taxon>
        <taxon>Durocryptodira</taxon>
        <taxon>Testudinoidea</taxon>
        <taxon>Emydidae</taxon>
        <taxon>Terrapene</taxon>
    </lineage>
</organism>
<dbReference type="GO" id="GO:0005829">
    <property type="term" value="C:cytosol"/>
    <property type="evidence" value="ECO:0007669"/>
    <property type="project" value="UniProtKB-SubCell"/>
</dbReference>
<dbReference type="GeneTree" id="ENSGT00940000156576"/>
<dbReference type="Gene3D" id="3.30.505.10">
    <property type="entry name" value="SH2 domain"/>
    <property type="match status" value="1"/>
</dbReference>
<dbReference type="Proteomes" id="UP000472274">
    <property type="component" value="Unplaced"/>
</dbReference>
<evidence type="ECO:0000256" key="8">
    <source>
        <dbReference type="ARBA" id="ARBA00022553"/>
    </source>
</evidence>
<dbReference type="InterPro" id="IPR000980">
    <property type="entry name" value="SH2"/>
</dbReference>
<keyword evidence="10" id="KW-0391">Immunity</keyword>
<evidence type="ECO:0000256" key="9">
    <source>
        <dbReference type="ARBA" id="ARBA00022801"/>
    </source>
</evidence>
<evidence type="ECO:0000256" key="3">
    <source>
        <dbReference type="ARBA" id="ARBA00004245"/>
    </source>
</evidence>
<evidence type="ECO:0000256" key="17">
    <source>
        <dbReference type="SAM" id="MobiDB-lite"/>
    </source>
</evidence>
<feature type="compositionally biased region" description="Low complexity" evidence="17">
    <location>
        <begin position="737"/>
        <end position="751"/>
    </location>
</feature>
<evidence type="ECO:0000256" key="6">
    <source>
        <dbReference type="ARBA" id="ARBA00012981"/>
    </source>
</evidence>
<keyword evidence="14" id="KW-0539">Nucleus</keyword>
<keyword evidence="12" id="KW-0472">Membrane</keyword>
<dbReference type="SUPFAM" id="SSF55550">
    <property type="entry name" value="SH2 domain"/>
    <property type="match status" value="1"/>
</dbReference>
<dbReference type="Pfam" id="PF22669">
    <property type="entry name" value="Exo_endo_phos2"/>
    <property type="match status" value="1"/>
</dbReference>
<dbReference type="Pfam" id="PF24147">
    <property type="entry name" value="C2_SHIP1-2_2nd"/>
    <property type="match status" value="1"/>
</dbReference>
<keyword evidence="7" id="KW-0963">Cytoplasm</keyword>
<dbReference type="PROSITE" id="PS50001">
    <property type="entry name" value="SH2"/>
    <property type="match status" value="1"/>
</dbReference>
<evidence type="ECO:0000256" key="13">
    <source>
        <dbReference type="ARBA" id="ARBA00023212"/>
    </source>
</evidence>
<dbReference type="GO" id="GO:0034485">
    <property type="term" value="F:phosphatidylinositol-3,4,5-trisphosphate 5-phosphatase activity"/>
    <property type="evidence" value="ECO:0007669"/>
    <property type="project" value="UniProtKB-EC"/>
</dbReference>
<reference evidence="19" key="2">
    <citation type="submission" date="2025-09" db="UniProtKB">
        <authorList>
            <consortium name="Ensembl"/>
        </authorList>
    </citation>
    <scope>IDENTIFICATION</scope>
</reference>
<dbReference type="PANTHER" id="PTHR46051:SF2">
    <property type="entry name" value="PHOSPHATIDYLINOSITOL 3,4,5-TRISPHOSPHATE 5-PHOSPHATASE 2"/>
    <property type="match status" value="1"/>
</dbReference>
<evidence type="ECO:0000256" key="15">
    <source>
        <dbReference type="ARBA" id="ARBA00023377"/>
    </source>
</evidence>
<accession>A0A674I1C8</accession>
<evidence type="ECO:0000256" key="12">
    <source>
        <dbReference type="ARBA" id="ARBA00023136"/>
    </source>
</evidence>
<dbReference type="InterPro" id="IPR036691">
    <property type="entry name" value="Endo/exonu/phosph_ase_sf"/>
</dbReference>
<sequence>MTAASWYHRDISRVVAEDLLAKAGKDGCFLVRDSESVSGAYALCLLFQRHVHTYRILPDEEGLLSVQTIQGIQAKCFRTLTDLIGAYQQPNNGLVIPLLYPVNRAREPVDEDSGESGGTGGCVCGEGSIWGAGFPTQCSSLCSEIDFTLAGLETLAKVFDPPASPRSPVREQVSPPLPQSLTLATTSLQLCGDRPVAQLGCHVLLNSAFCVRTQADSPVLLLQKREAFCQLLQLMKIQHSNLDEPDLISVYVGTWNMGSAPPPRSMASWLTSRGLGRTQDETTAGIPHDIYVIGTQENSLGDREWVEFLRASLKTLMSIDFRVVALQCLWSIKIVVLVKPEHERRISHVNTSSVKTGIANTLGNKGAVGVSFLFNGTSFGFVNCHLASGSEKTHRRNQNYSDILRSLVLGDKRLSSFDLTLRFTHLFWFGDLNYRLDMEVQDILAHVNKKEFEALLAVDQLTLEREKNKVFLRFSEEDISFPPTYRYERGSRDSYVWQKFKTTGVRINVPSWCDRILWKSRPETHVLCNSYGCTDDIVTSDHSPVFATFEVGVTSQFVPRKGKESLACIEWDSIEVIVKTASRSKCYIEFHSYCLEESQRSGENSSQSSDIPGFLKLSWSAKQLPVLSPILSDLEYLLDQHLLLSIKGMDSCESYGECCIAMRSMIGSLAQQFETFLFHRGEETGSMRGWMKVRVPKDRRSTRERLYGNTAMPLNCCCFRDMGSSSLLGDQGKPRVAGGSSPAAISPAPGGTRTGQALNKWEFPCCHSLCPLPSRVPSWERLGLEQLGVPAIWANSSVETLCCIPINLYSLCSVQSGSALRPTRRSPTSRPSPSQLCAPSGNCQHAAPWPLIC</sequence>
<dbReference type="PRINTS" id="PR00401">
    <property type="entry name" value="SH2DOMAIN"/>
</dbReference>
<keyword evidence="8" id="KW-0597">Phosphoprotein</keyword>
<evidence type="ECO:0000256" key="7">
    <source>
        <dbReference type="ARBA" id="ARBA00022490"/>
    </source>
</evidence>
<evidence type="ECO:0000256" key="11">
    <source>
        <dbReference type="ARBA" id="ARBA00022999"/>
    </source>
</evidence>
<keyword evidence="13" id="KW-0206">Cytoskeleton</keyword>
<evidence type="ECO:0000256" key="4">
    <source>
        <dbReference type="ARBA" id="ARBA00004514"/>
    </source>
</evidence>
<evidence type="ECO:0000256" key="14">
    <source>
        <dbReference type="ARBA" id="ARBA00023242"/>
    </source>
</evidence>
<dbReference type="FunFam" id="3.60.10.10:FF:000005">
    <property type="entry name" value="phosphatidylinositol 3,4,5-trisphosphate 5-phosphatase 1"/>
    <property type="match status" value="1"/>
</dbReference>
<comment type="subcellular location">
    <subcellularLocation>
        <location evidence="3">Cytoplasm</location>
        <location evidence="3">Cytoskeleton</location>
    </subcellularLocation>
    <subcellularLocation>
        <location evidence="4">Cytoplasm</location>
        <location evidence="4">Cytosol</location>
    </subcellularLocation>
    <subcellularLocation>
        <location evidence="2">Membrane</location>
        <topology evidence="2">Peripheral membrane protein</topology>
    </subcellularLocation>
    <subcellularLocation>
        <location evidence="1">Nucleus</location>
    </subcellularLocation>
</comment>
<dbReference type="CDD" id="cd10343">
    <property type="entry name" value="SH2_SHIP"/>
    <property type="match status" value="1"/>
</dbReference>
<evidence type="ECO:0000256" key="16">
    <source>
        <dbReference type="PROSITE-ProRule" id="PRU00191"/>
    </source>
</evidence>
<dbReference type="InParanoid" id="A0A674I1C8"/>
<dbReference type="AlphaFoldDB" id="A0A674I1C8"/>
<feature type="region of interest" description="Disordered" evidence="17">
    <location>
        <begin position="730"/>
        <end position="753"/>
    </location>
</feature>
<dbReference type="PANTHER" id="PTHR46051">
    <property type="entry name" value="SH2 DOMAIN-CONTAINING PROTEIN"/>
    <property type="match status" value="1"/>
</dbReference>
<dbReference type="GO" id="GO:0046856">
    <property type="term" value="P:phosphatidylinositol dephosphorylation"/>
    <property type="evidence" value="ECO:0007669"/>
    <property type="project" value="InterPro"/>
</dbReference>
<evidence type="ECO:0000256" key="1">
    <source>
        <dbReference type="ARBA" id="ARBA00004123"/>
    </source>
</evidence>
<reference evidence="19" key="1">
    <citation type="submission" date="2025-08" db="UniProtKB">
        <authorList>
            <consortium name="Ensembl"/>
        </authorList>
    </citation>
    <scope>IDENTIFICATION</scope>
</reference>
<dbReference type="GO" id="GO:0043569">
    <property type="term" value="P:negative regulation of insulin-like growth factor receptor signaling pathway"/>
    <property type="evidence" value="ECO:0007669"/>
    <property type="project" value="TreeGrafter"/>
</dbReference>
<proteinExistence type="inferred from homology"/>
<evidence type="ECO:0000259" key="18">
    <source>
        <dbReference type="PROSITE" id="PS50001"/>
    </source>
</evidence>